<dbReference type="Pfam" id="PF08889">
    <property type="entry name" value="WbqC"/>
    <property type="match status" value="1"/>
</dbReference>
<evidence type="ECO:0000313" key="2">
    <source>
        <dbReference type="Proteomes" id="UP000262802"/>
    </source>
</evidence>
<dbReference type="InterPro" id="IPR014985">
    <property type="entry name" value="WbqC"/>
</dbReference>
<keyword evidence="2" id="KW-1185">Reference proteome</keyword>
<organism evidence="1 2">
    <name type="scientific">Hymenobacter oligotrophus</name>
    <dbReference type="NCBI Taxonomy" id="2319843"/>
    <lineage>
        <taxon>Bacteria</taxon>
        <taxon>Pseudomonadati</taxon>
        <taxon>Bacteroidota</taxon>
        <taxon>Cytophagia</taxon>
        <taxon>Cytophagales</taxon>
        <taxon>Hymenobacteraceae</taxon>
        <taxon>Hymenobacter</taxon>
    </lineage>
</organism>
<evidence type="ECO:0008006" key="3">
    <source>
        <dbReference type="Google" id="ProtNLM"/>
    </source>
</evidence>
<dbReference type="OrthoDB" id="1523452at2"/>
<dbReference type="AlphaFoldDB" id="A0A3B7R062"/>
<dbReference type="EMBL" id="CP032317">
    <property type="protein sequence ID" value="AYA37122.1"/>
    <property type="molecule type" value="Genomic_DNA"/>
</dbReference>
<dbReference type="KEGG" id="hyh:D3Y59_08685"/>
<name>A0A3B7R062_9BACT</name>
<dbReference type="Proteomes" id="UP000262802">
    <property type="component" value="Chromosome"/>
</dbReference>
<reference evidence="1 2" key="1">
    <citation type="submission" date="2018-09" db="EMBL/GenBank/DDBJ databases">
        <title>Hymenobacter medium sp. nov., isolated from R2A medium.</title>
        <authorList>
            <person name="Yingchao G."/>
        </authorList>
    </citation>
    <scope>NUCLEOTIDE SEQUENCE [LARGE SCALE GENOMIC DNA]</scope>
    <source>
        <strain evidence="2">sh-6</strain>
    </source>
</reference>
<protein>
    <recommendedName>
        <fullName evidence="3">WbqC family protein</fullName>
    </recommendedName>
</protein>
<accession>A0A3B7R062</accession>
<proteinExistence type="predicted"/>
<dbReference type="RefSeq" id="WP_119444698.1">
    <property type="nucleotide sequence ID" value="NZ_CP032317.1"/>
</dbReference>
<sequence>MPAVLFELPYCPPAAFFAELLAADSLLLERHENYRKQTYRNRCLIVTAQGVQPLTVPVIDGNRSEKVRIDELEIDYRQNWIHRHWRTLQTAYGGSAYFEYYADYLHDIYVGKPQRLFDLNLAVLQLLLRCLRLPLPVEYTAEWQARYPAELVLDRRDWLSPKQLPDSPSGAGLQRAYRQCFGAEFVPGLSVLDLLFAVGPAAGTYLVPASWPAANLWPE</sequence>
<gene>
    <name evidence="1" type="ORF">D3Y59_08685</name>
</gene>
<evidence type="ECO:0000313" key="1">
    <source>
        <dbReference type="EMBL" id="AYA37122.1"/>
    </source>
</evidence>